<dbReference type="SUPFAM" id="SSF56003">
    <property type="entry name" value="Molybdenum cofactor-binding domain"/>
    <property type="match status" value="1"/>
</dbReference>
<dbReference type="SUPFAM" id="SSF47741">
    <property type="entry name" value="CO dehydrogenase ISP C-domain like"/>
    <property type="match status" value="1"/>
</dbReference>
<keyword evidence="10" id="KW-0560">Oxidoreductase</keyword>
<evidence type="ECO:0000256" key="6">
    <source>
        <dbReference type="ARBA" id="ARBA00022630"/>
    </source>
</evidence>
<dbReference type="SUPFAM" id="SSF54665">
    <property type="entry name" value="CO dehydrogenase molybdoprotein N-domain-like"/>
    <property type="match status" value="1"/>
</dbReference>
<evidence type="ECO:0000256" key="1">
    <source>
        <dbReference type="ARBA" id="ARBA00001974"/>
    </source>
</evidence>
<evidence type="ECO:0000256" key="5">
    <source>
        <dbReference type="ARBA" id="ARBA00022505"/>
    </source>
</evidence>
<evidence type="ECO:0000259" key="21">
    <source>
        <dbReference type="PROSITE" id="PS51085"/>
    </source>
</evidence>
<dbReference type="InterPro" id="IPR014307">
    <property type="entry name" value="Xanthine_DH_ssu"/>
</dbReference>
<feature type="binding site" evidence="19">
    <location>
        <position position="936"/>
    </location>
    <ligand>
        <name>substrate</name>
    </ligand>
</feature>
<dbReference type="InterPro" id="IPR006058">
    <property type="entry name" value="2Fe2S_fd_BS"/>
</dbReference>
<dbReference type="InterPro" id="IPR036318">
    <property type="entry name" value="FAD-bd_PCMH-like_sf"/>
</dbReference>
<dbReference type="FunFam" id="3.30.365.10:FF:000003">
    <property type="entry name" value="Aldehyde oxidase 1"/>
    <property type="match status" value="1"/>
</dbReference>
<feature type="active site" description="Proton acceptor" evidence="18">
    <location>
        <position position="1284"/>
    </location>
</feature>
<dbReference type="SMART" id="SM01092">
    <property type="entry name" value="CO_deh_flav_C"/>
    <property type="match status" value="1"/>
</dbReference>
<keyword evidence="11 20" id="KW-0408">Iron</keyword>
<dbReference type="Pfam" id="PF00111">
    <property type="entry name" value="Fer2"/>
    <property type="match status" value="1"/>
</dbReference>
<sequence>MPQNVDSCTTLVFFVNGKKVEDSSVDPEWTLLTYLRTKLRLCGTKLGCGEGGCGACTVMLSSYDRAHEKVVHYSVNACLAPVVAMHGLAVTTVEGIGSTTTGLHAVQERLARSHGSQCGFCTPGIVMSMYTLLRNNPKPSMADLDEYFTGNLCRCTGYRPILEGFRSLTSEATGGCGKVNCCRNSGQISPEANTYDSGPVDNTSCNTNEVTGIANDLNGETDVCDVLCDPSQFKPYDPSQDIIFPPELKIRNDLDNQYLELRGPRVTFYRPTSLSQLLHLKTLHPAAKIIVGNTEVGVEVKFKNQVYPVLINPTNIDRLTSIQLEESGVVFGASVTLTTIEDTLRDQVNTQPEHRTRVFSAVLEMLRWFAGKQIRNAAAIGGNIMTGSPISDLNPLLMAAGATLTLGSQGGGERQVVMDQHFFTGYRRNIVKPEEVLLSVHIPYTQQDEYFLGYKQARRRDDDIAIVNAGFRVRVRPGSGEVTRLDMAFGGMAPTTVMALNTMKAATSLLLQDLPLSPSAPGGMVEYRRALTLSFFFKFYLSVRGWLSERLPQQVAPLTKEEELATQIHRHTAPSSTQLFQKVPPGQSPVDPIGRPITHTSALKQATGEAVYVDDMPTFSNELYAAMVLSTRPHAKILNIDESEALKVEGVERIFCARDLPGERNITGSVVPDEEVFASEKVTCVGQLVGLVVAKDRATAQRASKLVKIHYQDIEPVIITIQDAIHEKSWWEPCTICNGDTEAAFSTSDHILEGEMHLGGQEHFYLETNAHLAVPKCEDGELELFSSSQNPTKTQELVAKALNVPNNRIVCRVKRMGGGFGGKETRTSVVSVPISVAAAALGRPVRIMLDRDEDMVITGGRHPFLCRWKVGFTTQGKFRALEVDIYNNAGCSLDLSVSVLHRAMFTLDNAYKWGVVRVTGYACKTNLPSNTAFRGFGGPQGMMFTEDIVSRIAAFLNLDYVQVAEQNLYESGDVTHFNQVMENCTVRRCWEEVLTQSKYHPRTAAVHQFNKENRYKKRGISLVPVKFGISFTATFLNQAGALVCVYIDGSVLLSHGGTEMGQGLHTKMIQVASRVLKIPTEQIYIAETSTDKVPNTSPSAASASSDLNGMAVLDACTKIMERLQPYIEKNPKGTWKEWIKGAYFDRVSLSATGFYKTPNISGYNFERNEGRPFNYFSYGAAVTEVEVDCLTGDHSVLRTDIVMDVGDSLNPAIDIGQIEGAFTQGLGLYTMEELCYSPEGVLLTRGPGTYKIPGFQDIPKEFNVSLLRGAPNPKAVFSSKAVGEPPLLLAASVFYAIKQAVGAARADQGLHPVFQLDAPATSARIRMACQDFLTKKIESATPGTFKPWSVIV</sequence>
<dbReference type="SUPFAM" id="SSF56176">
    <property type="entry name" value="FAD-binding/transporter-associated domain-like"/>
    <property type="match status" value="1"/>
</dbReference>
<evidence type="ECO:0000256" key="15">
    <source>
        <dbReference type="ARBA" id="ARBA00034078"/>
    </source>
</evidence>
<dbReference type="Pfam" id="PF03450">
    <property type="entry name" value="CO_deh_flav_C"/>
    <property type="match status" value="1"/>
</dbReference>
<comment type="subcellular location">
    <subcellularLocation>
        <location evidence="2">Peroxisome</location>
    </subcellularLocation>
</comment>
<comment type="caution">
    <text evidence="23">The sequence shown here is derived from an EMBL/GenBank/DDBJ whole genome shotgun (WGS) entry which is preliminary data.</text>
</comment>
<evidence type="ECO:0000256" key="16">
    <source>
        <dbReference type="ARBA" id="ARBA00049017"/>
    </source>
</evidence>
<dbReference type="Gene3D" id="3.30.465.10">
    <property type="match status" value="1"/>
</dbReference>
<dbReference type="PIRSF" id="PIRSF000127">
    <property type="entry name" value="Xanthine_DH"/>
    <property type="match status" value="1"/>
</dbReference>
<dbReference type="Pfam" id="PF02738">
    <property type="entry name" value="MoCoBD_1"/>
    <property type="match status" value="1"/>
</dbReference>
<dbReference type="InterPro" id="IPR008274">
    <property type="entry name" value="AldOxase/xan_DH_MoCoBD1"/>
</dbReference>
<comment type="catalytic activity">
    <reaction evidence="16">
        <text>xanthine + NAD(+) + H2O = urate + NADH + H(+)</text>
        <dbReference type="Rhea" id="RHEA:16669"/>
        <dbReference type="ChEBI" id="CHEBI:15377"/>
        <dbReference type="ChEBI" id="CHEBI:15378"/>
        <dbReference type="ChEBI" id="CHEBI:17712"/>
        <dbReference type="ChEBI" id="CHEBI:17775"/>
        <dbReference type="ChEBI" id="CHEBI:57540"/>
        <dbReference type="ChEBI" id="CHEBI:57945"/>
        <dbReference type="EC" id="1.17.1.4"/>
    </reaction>
</comment>
<dbReference type="Proteomes" id="UP000747542">
    <property type="component" value="Unassembled WGS sequence"/>
</dbReference>
<feature type="binding site" evidence="20">
    <location>
        <position position="78"/>
    </location>
    <ligand>
        <name>[2Fe-2S] cluster</name>
        <dbReference type="ChEBI" id="CHEBI:190135"/>
        <label>1</label>
    </ligand>
</feature>
<dbReference type="EMBL" id="JAHLQT010044109">
    <property type="protein sequence ID" value="KAG7154629.1"/>
    <property type="molecule type" value="Genomic_DNA"/>
</dbReference>
<feature type="binding site" evidence="19">
    <location>
        <position position="1032"/>
    </location>
    <ligand>
        <name>substrate</name>
    </ligand>
</feature>
<comment type="cofactor">
    <cofactor evidence="1 19">
        <name>FAD</name>
        <dbReference type="ChEBI" id="CHEBI:57692"/>
    </cofactor>
</comment>
<evidence type="ECO:0000256" key="14">
    <source>
        <dbReference type="ARBA" id="ARBA00023140"/>
    </source>
</evidence>
<comment type="catalytic activity">
    <reaction evidence="17">
        <text>hypoxanthine + NAD(+) + H2O = xanthine + NADH + H(+)</text>
        <dbReference type="Rhea" id="RHEA:24670"/>
        <dbReference type="ChEBI" id="CHEBI:15377"/>
        <dbReference type="ChEBI" id="CHEBI:15378"/>
        <dbReference type="ChEBI" id="CHEBI:17368"/>
        <dbReference type="ChEBI" id="CHEBI:17712"/>
        <dbReference type="ChEBI" id="CHEBI:57540"/>
        <dbReference type="ChEBI" id="CHEBI:57945"/>
        <dbReference type="EC" id="1.17.1.4"/>
    </reaction>
</comment>
<evidence type="ECO:0000256" key="4">
    <source>
        <dbReference type="ARBA" id="ARBA00013123"/>
    </source>
</evidence>
<dbReference type="SMART" id="SM01008">
    <property type="entry name" value="Ald_Xan_dh_C"/>
    <property type="match status" value="1"/>
</dbReference>
<dbReference type="InterPro" id="IPR036884">
    <property type="entry name" value="2Fe-2S-bd_dom_sf"/>
</dbReference>
<feature type="binding site" evidence="19">
    <location>
        <position position="392"/>
    </location>
    <ligand>
        <name>FAD</name>
        <dbReference type="ChEBI" id="CHEBI:57692"/>
    </ligand>
</feature>
<dbReference type="SUPFAM" id="SSF54292">
    <property type="entry name" value="2Fe-2S ferredoxin-like"/>
    <property type="match status" value="1"/>
</dbReference>
<feature type="binding site" evidence="20">
    <location>
        <position position="118"/>
    </location>
    <ligand>
        <name>[2Fe-2S] cluster</name>
        <dbReference type="ChEBI" id="CHEBI:190135"/>
        <label>2</label>
    </ligand>
</feature>
<feature type="binding site" evidence="20">
    <location>
        <position position="934"/>
    </location>
    <ligand>
        <name>Mo-molybdopterin</name>
        <dbReference type="ChEBI" id="CHEBI:71302"/>
    </ligand>
    <ligandPart>
        <name>Mo</name>
        <dbReference type="ChEBI" id="CHEBI:28685"/>
    </ligandPart>
</feature>
<protein>
    <recommendedName>
        <fullName evidence="4">xanthine dehydrogenase</fullName>
        <ecNumber evidence="4">1.17.1.4</ecNumber>
    </recommendedName>
</protein>
<dbReference type="GO" id="GO:0005777">
    <property type="term" value="C:peroxisome"/>
    <property type="evidence" value="ECO:0007669"/>
    <property type="project" value="UniProtKB-SubCell"/>
</dbReference>
<dbReference type="InterPro" id="IPR036010">
    <property type="entry name" value="2Fe-2S_ferredoxin-like_sf"/>
</dbReference>
<dbReference type="SUPFAM" id="SSF55447">
    <property type="entry name" value="CO dehydrogenase flavoprotein C-terminal domain-like"/>
    <property type="match status" value="1"/>
</dbReference>
<dbReference type="FunFam" id="3.10.20.30:FF:000015">
    <property type="entry name" value="Aldehyde oxidase 1"/>
    <property type="match status" value="1"/>
</dbReference>
<dbReference type="Gene3D" id="3.30.43.10">
    <property type="entry name" value="Uridine Diphospho-n-acetylenolpyruvylglucosamine Reductase, domain 2"/>
    <property type="match status" value="1"/>
</dbReference>
<name>A0A8J5JK99_HOMAM</name>
<feature type="binding site" evidence="20">
    <location>
        <position position="155"/>
    </location>
    <ligand>
        <name>[2Fe-2S] cluster</name>
        <dbReference type="ChEBI" id="CHEBI:190135"/>
        <label>2</label>
    </ligand>
</feature>
<dbReference type="Pfam" id="PF20256">
    <property type="entry name" value="MoCoBD_2"/>
    <property type="match status" value="1"/>
</dbReference>
<evidence type="ECO:0000256" key="18">
    <source>
        <dbReference type="PIRSR" id="PIRSR000127-1"/>
    </source>
</evidence>
<evidence type="ECO:0000256" key="2">
    <source>
        <dbReference type="ARBA" id="ARBA00004275"/>
    </source>
</evidence>
<dbReference type="GO" id="GO:0004854">
    <property type="term" value="F:xanthine dehydrogenase activity"/>
    <property type="evidence" value="ECO:0007669"/>
    <property type="project" value="UniProtKB-EC"/>
</dbReference>
<dbReference type="FunFam" id="3.30.365.10:FF:000004">
    <property type="entry name" value="Xanthine dehydrogenase oxidase"/>
    <property type="match status" value="1"/>
</dbReference>
<accession>A0A8J5JK99</accession>
<reference evidence="23" key="1">
    <citation type="journal article" date="2021" name="Sci. Adv.">
        <title>The American lobster genome reveals insights on longevity, neural, and immune adaptations.</title>
        <authorList>
            <person name="Polinski J.M."/>
            <person name="Zimin A.V."/>
            <person name="Clark K.F."/>
            <person name="Kohn A.B."/>
            <person name="Sadowski N."/>
            <person name="Timp W."/>
            <person name="Ptitsyn A."/>
            <person name="Khanna P."/>
            <person name="Romanova D.Y."/>
            <person name="Williams P."/>
            <person name="Greenwood S.J."/>
            <person name="Moroz L.L."/>
            <person name="Walt D.R."/>
            <person name="Bodnar A.G."/>
        </authorList>
    </citation>
    <scope>NUCLEOTIDE SEQUENCE</scope>
    <source>
        <strain evidence="23">GMGI-L3</strain>
    </source>
</reference>
<dbReference type="PROSITE" id="PS51085">
    <property type="entry name" value="2FE2S_FER_2"/>
    <property type="match status" value="1"/>
</dbReference>
<keyword evidence="8 20" id="KW-0479">Metal-binding</keyword>
<dbReference type="Gene3D" id="3.10.20.30">
    <property type="match status" value="1"/>
</dbReference>
<evidence type="ECO:0000256" key="19">
    <source>
        <dbReference type="PIRSR" id="PIRSR000127-2"/>
    </source>
</evidence>
<dbReference type="GO" id="GO:0071949">
    <property type="term" value="F:FAD binding"/>
    <property type="evidence" value="ECO:0007669"/>
    <property type="project" value="InterPro"/>
</dbReference>
<dbReference type="GO" id="GO:0051537">
    <property type="term" value="F:2 iron, 2 sulfur cluster binding"/>
    <property type="evidence" value="ECO:0007669"/>
    <property type="project" value="UniProtKB-KW"/>
</dbReference>
<feature type="binding site" evidence="20">
    <location>
        <position position="53"/>
    </location>
    <ligand>
        <name>[2Fe-2S] cluster</name>
        <dbReference type="ChEBI" id="CHEBI:190135"/>
        <label>1</label>
    </ligand>
</feature>
<dbReference type="InterPro" id="IPR005107">
    <property type="entry name" value="CO_DH_flav_C"/>
</dbReference>
<evidence type="ECO:0000256" key="20">
    <source>
        <dbReference type="PIRSR" id="PIRSR000127-3"/>
    </source>
</evidence>
<evidence type="ECO:0000313" key="23">
    <source>
        <dbReference type="EMBL" id="KAG7154629.1"/>
    </source>
</evidence>
<feature type="domain" description="2Fe-2S ferredoxin-type" evidence="21">
    <location>
        <begin position="9"/>
        <end position="96"/>
    </location>
</feature>
<comment type="cofactor">
    <cofactor evidence="15">
        <name>[2Fe-2S] cluster</name>
        <dbReference type="ChEBI" id="CHEBI:190135"/>
    </cofactor>
</comment>
<feature type="binding site" evidence="20">
    <location>
        <position position="56"/>
    </location>
    <ligand>
        <name>[2Fe-2S] cluster</name>
        <dbReference type="ChEBI" id="CHEBI:190135"/>
        <label>1</label>
    </ligand>
</feature>
<comment type="cofactor">
    <cofactor evidence="20">
        <name>[2Fe-2S] cluster</name>
        <dbReference type="ChEBI" id="CHEBI:190135"/>
    </cofactor>
    <text evidence="20">Binds 2 [2Fe-2S] clusters.</text>
</comment>
<organism evidence="23 24">
    <name type="scientific">Homarus americanus</name>
    <name type="common">American lobster</name>
    <dbReference type="NCBI Taxonomy" id="6706"/>
    <lineage>
        <taxon>Eukaryota</taxon>
        <taxon>Metazoa</taxon>
        <taxon>Ecdysozoa</taxon>
        <taxon>Arthropoda</taxon>
        <taxon>Crustacea</taxon>
        <taxon>Multicrustacea</taxon>
        <taxon>Malacostraca</taxon>
        <taxon>Eumalacostraca</taxon>
        <taxon>Eucarida</taxon>
        <taxon>Decapoda</taxon>
        <taxon>Pleocyemata</taxon>
        <taxon>Astacidea</taxon>
        <taxon>Nephropoidea</taxon>
        <taxon>Nephropidae</taxon>
        <taxon>Homarus</taxon>
    </lineage>
</organism>
<feature type="binding site" evidence="19">
    <location>
        <position position="902"/>
    </location>
    <ligand>
        <name>substrate</name>
    </ligand>
</feature>
<dbReference type="FunFam" id="3.30.465.10:FF:000004">
    <property type="entry name" value="Xanthine dehydrogenase/oxidase"/>
    <property type="match status" value="1"/>
</dbReference>
<keyword evidence="12 20" id="KW-0411">Iron-sulfur</keyword>
<dbReference type="FunFam" id="3.30.365.10:FF:000001">
    <property type="entry name" value="Xanthine dehydrogenase oxidase"/>
    <property type="match status" value="1"/>
</dbReference>
<dbReference type="InterPro" id="IPR002888">
    <property type="entry name" value="2Fe-2S-bd"/>
</dbReference>
<dbReference type="InterPro" id="IPR016208">
    <property type="entry name" value="Ald_Oxase/xanthine_DH-like"/>
</dbReference>
<dbReference type="EC" id="1.17.1.4" evidence="4"/>
<keyword evidence="24" id="KW-1185">Reference proteome</keyword>
<feature type="binding site" evidence="20">
    <location>
        <position position="153"/>
    </location>
    <ligand>
        <name>[2Fe-2S] cluster</name>
        <dbReference type="ChEBI" id="CHEBI:190135"/>
        <label>2</label>
    </ligand>
</feature>
<evidence type="ECO:0000256" key="10">
    <source>
        <dbReference type="ARBA" id="ARBA00023002"/>
    </source>
</evidence>
<dbReference type="InterPro" id="IPR016167">
    <property type="entry name" value="FAD-bd_PCMH_sub1"/>
</dbReference>
<feature type="binding site" evidence="20">
    <location>
        <position position="48"/>
    </location>
    <ligand>
        <name>[2Fe-2S] cluster</name>
        <dbReference type="ChEBI" id="CHEBI:190135"/>
        <label>1</label>
    </ligand>
</feature>
<feature type="binding site" evidence="19">
    <location>
        <position position="437"/>
    </location>
    <ligand>
        <name>FAD</name>
        <dbReference type="ChEBI" id="CHEBI:57692"/>
    </ligand>
</feature>
<evidence type="ECO:0000256" key="9">
    <source>
        <dbReference type="ARBA" id="ARBA00022827"/>
    </source>
</evidence>
<feature type="binding site" evidence="19">
    <location>
        <position position="455"/>
    </location>
    <ligand>
        <name>FAD</name>
        <dbReference type="ChEBI" id="CHEBI:57692"/>
    </ligand>
</feature>
<evidence type="ECO:0000256" key="11">
    <source>
        <dbReference type="ARBA" id="ARBA00023004"/>
    </source>
</evidence>
<dbReference type="Gene3D" id="3.30.365.10">
    <property type="entry name" value="Aldehyde oxidase/xanthine dehydrogenase, molybdopterin binding domain"/>
    <property type="match status" value="4"/>
</dbReference>
<dbReference type="PROSITE" id="PS00197">
    <property type="entry name" value="2FE2S_FER_1"/>
    <property type="match status" value="1"/>
</dbReference>
<dbReference type="GO" id="GO:0005506">
    <property type="term" value="F:iron ion binding"/>
    <property type="evidence" value="ECO:0007669"/>
    <property type="project" value="InterPro"/>
</dbReference>
<dbReference type="InterPro" id="IPR016166">
    <property type="entry name" value="FAD-bd_PCMH"/>
</dbReference>
<keyword evidence="13" id="KW-0520">NAD</keyword>
<dbReference type="Gene3D" id="3.30.390.50">
    <property type="entry name" value="CO dehydrogenase flavoprotein, C-terminal domain"/>
    <property type="match status" value="1"/>
</dbReference>
<keyword evidence="7 20" id="KW-0001">2Fe-2S</keyword>
<comment type="cofactor">
    <cofactor evidence="20">
        <name>Mo-molybdopterin</name>
        <dbReference type="ChEBI" id="CHEBI:71302"/>
    </cofactor>
    <text evidence="20">Binds 1 Mo-molybdopterin (Mo-MPT) cofactor per subunit.</text>
</comment>
<keyword evidence="6" id="KW-0285">Flavoprotein</keyword>
<dbReference type="PANTHER" id="PTHR45444:SF3">
    <property type="entry name" value="XANTHINE DEHYDROGENASE"/>
    <property type="match status" value="1"/>
</dbReference>
<dbReference type="Pfam" id="PF01799">
    <property type="entry name" value="Fer2_2"/>
    <property type="match status" value="1"/>
</dbReference>
<feature type="binding site" evidence="19">
    <location>
        <position position="824"/>
    </location>
    <ligand>
        <name>substrate</name>
    </ligand>
</feature>
<dbReference type="NCBIfam" id="TIGR02963">
    <property type="entry name" value="xanthine_xdhA"/>
    <property type="match status" value="1"/>
</dbReference>
<dbReference type="FunFam" id="3.90.1170.50:FF:000001">
    <property type="entry name" value="Aldehyde oxidase 1"/>
    <property type="match status" value="1"/>
</dbReference>
<keyword evidence="9 19" id="KW-0274">FAD</keyword>
<evidence type="ECO:0000256" key="12">
    <source>
        <dbReference type="ARBA" id="ARBA00023014"/>
    </source>
</evidence>
<feature type="binding site" evidence="20">
    <location>
        <position position="121"/>
    </location>
    <ligand>
        <name>[2Fe-2S] cluster</name>
        <dbReference type="ChEBI" id="CHEBI:190135"/>
        <label>2</label>
    </ligand>
</feature>
<evidence type="ECO:0000313" key="24">
    <source>
        <dbReference type="Proteomes" id="UP000747542"/>
    </source>
</evidence>
<dbReference type="InterPro" id="IPR012675">
    <property type="entry name" value="Beta-grasp_dom_sf"/>
</dbReference>
<keyword evidence="14" id="KW-0576">Peroxisome</keyword>
<evidence type="ECO:0000256" key="7">
    <source>
        <dbReference type="ARBA" id="ARBA00022714"/>
    </source>
</evidence>
<dbReference type="InterPro" id="IPR036856">
    <property type="entry name" value="Ald_Oxase/Xan_DH_a/b_sf"/>
</dbReference>
<proteinExistence type="inferred from homology"/>
<gene>
    <name evidence="23" type="primary">Xdh-L2</name>
    <name evidence="23" type="ORF">Hamer_G014978</name>
</gene>
<dbReference type="FunFam" id="3.30.43.10:FF:000001">
    <property type="entry name" value="Xanthine dehydrogenase/oxidase"/>
    <property type="match status" value="1"/>
</dbReference>
<feature type="binding site" evidence="20">
    <location>
        <position position="820"/>
    </location>
    <ligand>
        <name>Mo-molybdopterin</name>
        <dbReference type="ChEBI" id="CHEBI:71302"/>
    </ligand>
    <ligandPart>
        <name>Mo</name>
        <dbReference type="ChEBI" id="CHEBI:28685"/>
    </ligandPart>
</feature>
<dbReference type="Gene3D" id="3.90.1170.50">
    <property type="entry name" value="Aldehyde oxidase/xanthine dehydrogenase, a/b hammerhead"/>
    <property type="match status" value="1"/>
</dbReference>
<dbReference type="InterPro" id="IPR001041">
    <property type="entry name" value="2Fe-2S_ferredoxin-type"/>
</dbReference>
<evidence type="ECO:0000256" key="3">
    <source>
        <dbReference type="ARBA" id="ARBA00006849"/>
    </source>
</evidence>
<feature type="domain" description="FAD-binding PCMH-type" evidence="22">
    <location>
        <begin position="261"/>
        <end position="447"/>
    </location>
</feature>
<dbReference type="InterPro" id="IPR016169">
    <property type="entry name" value="FAD-bd_PCMH_sub2"/>
</dbReference>
<evidence type="ECO:0000256" key="8">
    <source>
        <dbReference type="ARBA" id="ARBA00022723"/>
    </source>
</evidence>
<dbReference type="InterPro" id="IPR036683">
    <property type="entry name" value="CO_DH_flav_C_dom_sf"/>
</dbReference>
<dbReference type="Gene3D" id="1.10.150.120">
    <property type="entry name" value="[2Fe-2S]-binding domain"/>
    <property type="match status" value="1"/>
</dbReference>
<dbReference type="InterPro" id="IPR000674">
    <property type="entry name" value="Ald_Oxase/Xan_DH_a/b"/>
</dbReference>
<feature type="binding site" evidence="19">
    <location>
        <begin position="289"/>
        <end position="296"/>
    </location>
    <ligand>
        <name>FAD</name>
        <dbReference type="ChEBI" id="CHEBI:57692"/>
    </ligand>
</feature>
<dbReference type="Pfam" id="PF00941">
    <property type="entry name" value="FAD_binding_5"/>
    <property type="match status" value="1"/>
</dbReference>
<dbReference type="PANTHER" id="PTHR45444">
    <property type="entry name" value="XANTHINE DEHYDROGENASE"/>
    <property type="match status" value="1"/>
</dbReference>
<dbReference type="Pfam" id="PF01315">
    <property type="entry name" value="Ald_Xan_dh_C"/>
    <property type="match status" value="1"/>
</dbReference>
<dbReference type="PROSITE" id="PS51387">
    <property type="entry name" value="FAD_PCMH"/>
    <property type="match status" value="1"/>
</dbReference>
<evidence type="ECO:0000256" key="13">
    <source>
        <dbReference type="ARBA" id="ARBA00023027"/>
    </source>
</evidence>
<feature type="binding site" evidence="19">
    <location>
        <position position="369"/>
    </location>
    <ligand>
        <name>FAD</name>
        <dbReference type="ChEBI" id="CHEBI:57692"/>
    </ligand>
</feature>
<dbReference type="InterPro" id="IPR037165">
    <property type="entry name" value="AldOxase/xan_DH_Mopterin-bd_sf"/>
</dbReference>
<dbReference type="InterPro" id="IPR002346">
    <property type="entry name" value="Mopterin_DH_FAD-bd"/>
</dbReference>
<feature type="binding site" evidence="20">
    <location>
        <position position="789"/>
    </location>
    <ligand>
        <name>Mo-molybdopterin</name>
        <dbReference type="ChEBI" id="CHEBI:71302"/>
    </ligand>
    <ligandPart>
        <name>Mo</name>
        <dbReference type="ChEBI" id="CHEBI:28685"/>
    </ligandPart>
</feature>
<evidence type="ECO:0000259" key="22">
    <source>
        <dbReference type="PROSITE" id="PS51387"/>
    </source>
</evidence>
<dbReference type="InterPro" id="IPR046867">
    <property type="entry name" value="AldOxase/xan_DH_MoCoBD2"/>
</dbReference>
<feature type="binding site" evidence="20">
    <location>
        <position position="1101"/>
    </location>
    <ligand>
        <name>Mo-molybdopterin</name>
        <dbReference type="ChEBI" id="CHEBI:71302"/>
    </ligand>
    <ligandPart>
        <name>Mo</name>
        <dbReference type="ChEBI" id="CHEBI:28685"/>
    </ligandPart>
</feature>
<keyword evidence="5 20" id="KW-0500">Molybdenum</keyword>
<evidence type="ECO:0000256" key="17">
    <source>
        <dbReference type="ARBA" id="ARBA00049517"/>
    </source>
</evidence>
<comment type="similarity">
    <text evidence="3">Belongs to the xanthine dehydrogenase family.</text>
</comment>